<organism evidence="3 4">
    <name type="scientific">Acanthamoeba castellanii (strain ATCC 30010 / Neff)</name>
    <dbReference type="NCBI Taxonomy" id="1257118"/>
    <lineage>
        <taxon>Eukaryota</taxon>
        <taxon>Amoebozoa</taxon>
        <taxon>Discosea</taxon>
        <taxon>Longamoebia</taxon>
        <taxon>Centramoebida</taxon>
        <taxon>Acanthamoebidae</taxon>
        <taxon>Acanthamoeba</taxon>
    </lineage>
</organism>
<evidence type="ECO:0000313" key="3">
    <source>
        <dbReference type="EMBL" id="ELR13608.1"/>
    </source>
</evidence>
<keyword evidence="2" id="KW-1133">Transmembrane helix</keyword>
<reference evidence="3 4" key="1">
    <citation type="journal article" date="2013" name="Genome Biol.">
        <title>Genome of Acanthamoeba castellanii highlights extensive lateral gene transfer and early evolution of tyrosine kinase signaling.</title>
        <authorList>
            <person name="Clarke M."/>
            <person name="Lohan A.J."/>
            <person name="Liu B."/>
            <person name="Lagkouvardos I."/>
            <person name="Roy S."/>
            <person name="Zafar N."/>
            <person name="Bertelli C."/>
            <person name="Schilde C."/>
            <person name="Kianianmomeni A."/>
            <person name="Burglin T.R."/>
            <person name="Frech C."/>
            <person name="Turcotte B."/>
            <person name="Kopec K.O."/>
            <person name="Synnott J.M."/>
            <person name="Choo C."/>
            <person name="Paponov I."/>
            <person name="Finkler A."/>
            <person name="Soon Heng Tan C."/>
            <person name="Hutchins A.P."/>
            <person name="Weinmeier T."/>
            <person name="Rattei T."/>
            <person name="Chu J.S."/>
            <person name="Gimenez G."/>
            <person name="Irimia M."/>
            <person name="Rigden D.J."/>
            <person name="Fitzpatrick D.A."/>
            <person name="Lorenzo-Morales J."/>
            <person name="Bateman A."/>
            <person name="Chiu C.H."/>
            <person name="Tang P."/>
            <person name="Hegemann P."/>
            <person name="Fromm H."/>
            <person name="Raoult D."/>
            <person name="Greub G."/>
            <person name="Miranda-Saavedra D."/>
            <person name="Chen N."/>
            <person name="Nash P."/>
            <person name="Ginger M.L."/>
            <person name="Horn M."/>
            <person name="Schaap P."/>
            <person name="Caler L."/>
            <person name="Loftus B."/>
        </authorList>
    </citation>
    <scope>NUCLEOTIDE SEQUENCE [LARGE SCALE GENOMIC DNA]</scope>
    <source>
        <strain evidence="3 4">Neff</strain>
    </source>
</reference>
<proteinExistence type="predicted"/>
<dbReference type="EMBL" id="KB008087">
    <property type="protein sequence ID" value="ELR13608.1"/>
    <property type="molecule type" value="Genomic_DNA"/>
</dbReference>
<keyword evidence="2" id="KW-0472">Membrane</keyword>
<gene>
    <name evidence="3" type="ORF">ACA1_037800</name>
</gene>
<feature type="region of interest" description="Disordered" evidence="1">
    <location>
        <begin position="233"/>
        <end position="252"/>
    </location>
</feature>
<dbReference type="KEGG" id="acan:ACA1_037800"/>
<dbReference type="RefSeq" id="XP_004335621.1">
    <property type="nucleotide sequence ID" value="XM_004335573.1"/>
</dbReference>
<evidence type="ECO:0000313" key="4">
    <source>
        <dbReference type="Proteomes" id="UP000011083"/>
    </source>
</evidence>
<dbReference type="AlphaFoldDB" id="L8GLN5"/>
<feature type="transmembrane region" description="Helical" evidence="2">
    <location>
        <begin position="52"/>
        <end position="69"/>
    </location>
</feature>
<name>L8GLN5_ACACF</name>
<evidence type="ECO:0000256" key="2">
    <source>
        <dbReference type="SAM" id="Phobius"/>
    </source>
</evidence>
<dbReference type="VEuPathDB" id="AmoebaDB:ACA1_037800"/>
<evidence type="ECO:0000256" key="1">
    <source>
        <dbReference type="SAM" id="MobiDB-lite"/>
    </source>
</evidence>
<keyword evidence="2" id="KW-0812">Transmembrane</keyword>
<dbReference type="Proteomes" id="UP000011083">
    <property type="component" value="Unassembled WGS sequence"/>
</dbReference>
<evidence type="ECO:0008006" key="5">
    <source>
        <dbReference type="Google" id="ProtNLM"/>
    </source>
</evidence>
<feature type="transmembrane region" description="Helical" evidence="2">
    <location>
        <begin position="130"/>
        <end position="147"/>
    </location>
</feature>
<sequence length="252" mass="28503">MNVQAENPAVVYQQIENREEHEENCPQQDEPAEVEMTYTAENQAIIDNSTKWVFFLILVQMLVSIPEWGPGTFGTFFPYFNLFMAILGWIGVRRQHLGLIVSHFLYSMLCLFGLVMVFSLSVFYAANIRLEWLAILTCVIFASSFLLRKQRLLIQALCTKKVPVMVDAEDPMVVELPMTPLEAPSAPSVVAGDHMPAFYPAYPQDQPIPMLIQTEAGNQVVYMYPVMPNPQFAPAPAEFQQQPQPPKDASQQ</sequence>
<accession>L8GLN5</accession>
<feature type="transmembrane region" description="Helical" evidence="2">
    <location>
        <begin position="75"/>
        <end position="92"/>
    </location>
</feature>
<dbReference type="GeneID" id="14914200"/>
<feature type="transmembrane region" description="Helical" evidence="2">
    <location>
        <begin position="104"/>
        <end position="124"/>
    </location>
</feature>
<protein>
    <recommendedName>
        <fullName evidence="5">Transmembrane protein</fullName>
    </recommendedName>
</protein>
<keyword evidence="4" id="KW-1185">Reference proteome</keyword>